<keyword evidence="2" id="KW-1185">Reference proteome</keyword>
<dbReference type="OrthoDB" id="6195650at2759"/>
<organism evidence="2 3">
    <name type="scientific">Crassostrea virginica</name>
    <name type="common">Eastern oyster</name>
    <dbReference type="NCBI Taxonomy" id="6565"/>
    <lineage>
        <taxon>Eukaryota</taxon>
        <taxon>Metazoa</taxon>
        <taxon>Spiralia</taxon>
        <taxon>Lophotrochozoa</taxon>
        <taxon>Mollusca</taxon>
        <taxon>Bivalvia</taxon>
        <taxon>Autobranchia</taxon>
        <taxon>Pteriomorphia</taxon>
        <taxon>Ostreida</taxon>
        <taxon>Ostreoidea</taxon>
        <taxon>Ostreidae</taxon>
        <taxon>Crassostrea</taxon>
    </lineage>
</organism>
<accession>A0A8B8DRE8</accession>
<proteinExistence type="predicted"/>
<dbReference type="RefSeq" id="XP_022329561.1">
    <property type="nucleotide sequence ID" value="XM_022473853.1"/>
</dbReference>
<evidence type="ECO:0000256" key="1">
    <source>
        <dbReference type="SAM" id="SignalP"/>
    </source>
</evidence>
<dbReference type="GeneID" id="111128298"/>
<dbReference type="AlphaFoldDB" id="A0A8B8DRE8"/>
<protein>
    <submittedName>
        <fullName evidence="3">Uncharacterized protein LOC111128298</fullName>
    </submittedName>
</protein>
<feature type="chain" id="PRO_5034027585" evidence="1">
    <location>
        <begin position="29"/>
        <end position="215"/>
    </location>
</feature>
<gene>
    <name evidence="3" type="primary">LOC111128298</name>
</gene>
<evidence type="ECO:0000313" key="3">
    <source>
        <dbReference type="RefSeq" id="XP_022329561.1"/>
    </source>
</evidence>
<reference evidence="3" key="1">
    <citation type="submission" date="2025-08" db="UniProtKB">
        <authorList>
            <consortium name="RefSeq"/>
        </authorList>
    </citation>
    <scope>IDENTIFICATION</scope>
    <source>
        <tissue evidence="3">Whole sample</tissue>
    </source>
</reference>
<name>A0A8B8DRE8_CRAVI</name>
<feature type="signal peptide" evidence="1">
    <location>
        <begin position="1"/>
        <end position="28"/>
    </location>
</feature>
<keyword evidence="1" id="KW-0732">Signal</keyword>
<evidence type="ECO:0000313" key="2">
    <source>
        <dbReference type="Proteomes" id="UP000694844"/>
    </source>
</evidence>
<sequence length="215" mass="23451">MMQPLIGLRYLSLLFPLVTLITISISAGLDCSYCTDVRKVQILKNTVPGLTLREEPNTFSNPPCETAVNGERVSGVEIRHCDDNPINGSKEYRCVHYSGQVITSVKQDLGNTVGEVLFRYTGNFRSCFIVDVNDSASCVNENVLLPEGNPLRNGSLQSIPLISKDASVVFQGRRCVSNANGTFPSLVGGTSRAVKKSCFHTALFLVLIYLFVGNV</sequence>
<dbReference type="Proteomes" id="UP000694844">
    <property type="component" value="Chromosome 4"/>
</dbReference>
<dbReference type="KEGG" id="cvn:111128298"/>